<evidence type="ECO:0000256" key="2">
    <source>
        <dbReference type="SAM" id="SignalP"/>
    </source>
</evidence>
<dbReference type="AlphaFoldDB" id="A0A0D1EH08"/>
<dbReference type="Gene3D" id="1.25.40.10">
    <property type="entry name" value="Tetratricopeptide repeat domain"/>
    <property type="match status" value="1"/>
</dbReference>
<dbReference type="EMBL" id="JYFE01000040">
    <property type="protein sequence ID" value="KIT16176.1"/>
    <property type="molecule type" value="Genomic_DNA"/>
</dbReference>
<keyword evidence="4" id="KW-1185">Reference proteome</keyword>
<accession>A0A0D1EH08</accession>
<dbReference type="SMART" id="SM00028">
    <property type="entry name" value="TPR"/>
    <property type="match status" value="3"/>
</dbReference>
<keyword evidence="2" id="KW-0732">Signal</keyword>
<sequence length="202" mass="21741">MIDPCVTLKAAFVALACSYATFSAAQEAESAPVDIPSDAPDVLSEDPQVLLDMLASEADPAEADRLANEVLERWSRSGSPTIDVLMRRAADAMSREDWSRAIAHLTAATDHAPGFAEAWNKRAEAFFMAEETGMALADIEQTLILEPRHFGALAGLGIILEQLGEDRAALNAFRRAQEIYPAEQNVSGAVERLEAVTGGRTL</sequence>
<proteinExistence type="predicted"/>
<dbReference type="Pfam" id="PF13432">
    <property type="entry name" value="TPR_16"/>
    <property type="match status" value="2"/>
</dbReference>
<dbReference type="Proteomes" id="UP000032232">
    <property type="component" value="Unassembled WGS sequence"/>
</dbReference>
<dbReference type="PROSITE" id="PS50005">
    <property type="entry name" value="TPR"/>
    <property type="match status" value="1"/>
</dbReference>
<keyword evidence="1" id="KW-0802">TPR repeat</keyword>
<evidence type="ECO:0000313" key="4">
    <source>
        <dbReference type="Proteomes" id="UP000032232"/>
    </source>
</evidence>
<reference evidence="3 4" key="1">
    <citation type="submission" date="2015-02" db="EMBL/GenBank/DDBJ databases">
        <title>Genome Sequence of Jannaschia aquimarina DSM28248, a member of the Roseobacter clade.</title>
        <authorList>
            <person name="Voget S."/>
            <person name="Daniel R."/>
        </authorList>
    </citation>
    <scope>NUCLEOTIDE SEQUENCE [LARGE SCALE GENOMIC DNA]</scope>
    <source>
        <strain evidence="3 4">GSW-M26</strain>
    </source>
</reference>
<feature type="chain" id="PRO_5002229877" evidence="2">
    <location>
        <begin position="26"/>
        <end position="202"/>
    </location>
</feature>
<evidence type="ECO:0000256" key="1">
    <source>
        <dbReference type="PROSITE-ProRule" id="PRU00339"/>
    </source>
</evidence>
<gene>
    <name evidence="3" type="ORF">jaqu_21380</name>
</gene>
<feature type="repeat" description="TPR" evidence="1">
    <location>
        <begin position="150"/>
        <end position="183"/>
    </location>
</feature>
<dbReference type="SUPFAM" id="SSF48452">
    <property type="entry name" value="TPR-like"/>
    <property type="match status" value="1"/>
</dbReference>
<dbReference type="PATRIC" id="fig|935700.4.peg.2204"/>
<organism evidence="3 4">
    <name type="scientific">Jannaschia aquimarina</name>
    <dbReference type="NCBI Taxonomy" id="935700"/>
    <lineage>
        <taxon>Bacteria</taxon>
        <taxon>Pseudomonadati</taxon>
        <taxon>Pseudomonadota</taxon>
        <taxon>Alphaproteobacteria</taxon>
        <taxon>Rhodobacterales</taxon>
        <taxon>Roseobacteraceae</taxon>
        <taxon>Jannaschia</taxon>
    </lineage>
</organism>
<dbReference type="InterPro" id="IPR011990">
    <property type="entry name" value="TPR-like_helical_dom_sf"/>
</dbReference>
<protein>
    <submittedName>
        <fullName evidence="3">Tetratricopeptide repeat protein</fullName>
    </submittedName>
</protein>
<feature type="signal peptide" evidence="2">
    <location>
        <begin position="1"/>
        <end position="25"/>
    </location>
</feature>
<name>A0A0D1EH08_9RHOB</name>
<comment type="caution">
    <text evidence="3">The sequence shown here is derived from an EMBL/GenBank/DDBJ whole genome shotgun (WGS) entry which is preliminary data.</text>
</comment>
<dbReference type="STRING" id="935700.jaqu_21380"/>
<evidence type="ECO:0000313" key="3">
    <source>
        <dbReference type="EMBL" id="KIT16176.1"/>
    </source>
</evidence>
<dbReference type="RefSeq" id="WP_236687833.1">
    <property type="nucleotide sequence ID" value="NZ_FZPF01000013.1"/>
</dbReference>
<dbReference type="InterPro" id="IPR019734">
    <property type="entry name" value="TPR_rpt"/>
</dbReference>